<keyword evidence="6" id="KW-0503">Monooxygenase</keyword>
<name>A0A397VYU6_9GLOM</name>
<comment type="cofactor">
    <cofactor evidence="1 5">
        <name>heme</name>
        <dbReference type="ChEBI" id="CHEBI:30413"/>
    </cofactor>
</comment>
<dbReference type="InterPro" id="IPR036396">
    <property type="entry name" value="Cyt_P450_sf"/>
</dbReference>
<keyword evidence="7" id="KW-0472">Membrane</keyword>
<dbReference type="OrthoDB" id="1470350at2759"/>
<dbReference type="EMBL" id="QKWP01000090">
    <property type="protein sequence ID" value="RIB27695.1"/>
    <property type="molecule type" value="Genomic_DNA"/>
</dbReference>
<protein>
    <submittedName>
        <fullName evidence="8">Cytochrome P450</fullName>
    </submittedName>
</protein>
<evidence type="ECO:0000256" key="2">
    <source>
        <dbReference type="ARBA" id="ARBA00010617"/>
    </source>
</evidence>
<comment type="caution">
    <text evidence="8">The sequence shown here is derived from an EMBL/GenBank/DDBJ whole genome shotgun (WGS) entry which is preliminary data.</text>
</comment>
<keyword evidence="3 5" id="KW-0479">Metal-binding</keyword>
<dbReference type="Gene3D" id="1.10.630.10">
    <property type="entry name" value="Cytochrome P450"/>
    <property type="match status" value="1"/>
</dbReference>
<dbReference type="CDD" id="cd11069">
    <property type="entry name" value="CYP_FUM15-like"/>
    <property type="match status" value="1"/>
</dbReference>
<organism evidence="8 9">
    <name type="scientific">Gigaspora rosea</name>
    <dbReference type="NCBI Taxonomy" id="44941"/>
    <lineage>
        <taxon>Eukaryota</taxon>
        <taxon>Fungi</taxon>
        <taxon>Fungi incertae sedis</taxon>
        <taxon>Mucoromycota</taxon>
        <taxon>Glomeromycotina</taxon>
        <taxon>Glomeromycetes</taxon>
        <taxon>Diversisporales</taxon>
        <taxon>Gigasporaceae</taxon>
        <taxon>Gigaspora</taxon>
    </lineage>
</organism>
<reference evidence="8 9" key="1">
    <citation type="submission" date="2018-06" db="EMBL/GenBank/DDBJ databases">
        <title>Comparative genomics reveals the genomic features of Rhizophagus irregularis, R. cerebriforme, R. diaphanum and Gigaspora rosea, and their symbiotic lifestyle signature.</title>
        <authorList>
            <person name="Morin E."/>
            <person name="San Clemente H."/>
            <person name="Chen E.C.H."/>
            <person name="De La Providencia I."/>
            <person name="Hainaut M."/>
            <person name="Kuo A."/>
            <person name="Kohler A."/>
            <person name="Murat C."/>
            <person name="Tang N."/>
            <person name="Roy S."/>
            <person name="Loubradou J."/>
            <person name="Henrissat B."/>
            <person name="Grigoriev I.V."/>
            <person name="Corradi N."/>
            <person name="Roux C."/>
            <person name="Martin F.M."/>
        </authorList>
    </citation>
    <scope>NUCLEOTIDE SEQUENCE [LARGE SCALE GENOMIC DNA]</scope>
    <source>
        <strain evidence="8 9">DAOM 194757</strain>
    </source>
</reference>
<dbReference type="PANTHER" id="PTHR24305:SF166">
    <property type="entry name" value="CYTOCHROME P450 12A4, MITOCHONDRIAL-RELATED"/>
    <property type="match status" value="1"/>
</dbReference>
<feature type="binding site" description="axial binding residue" evidence="5">
    <location>
        <position position="439"/>
    </location>
    <ligand>
        <name>heme</name>
        <dbReference type="ChEBI" id="CHEBI:30413"/>
    </ligand>
    <ligandPart>
        <name>Fe</name>
        <dbReference type="ChEBI" id="CHEBI:18248"/>
    </ligandPart>
</feature>
<evidence type="ECO:0000256" key="6">
    <source>
        <dbReference type="RuleBase" id="RU000461"/>
    </source>
</evidence>
<dbReference type="InterPro" id="IPR001128">
    <property type="entry name" value="Cyt_P450"/>
</dbReference>
<keyword evidence="4 5" id="KW-0408">Iron</keyword>
<dbReference type="AlphaFoldDB" id="A0A397VYU6"/>
<keyword evidence="7" id="KW-1133">Transmembrane helix</keyword>
<evidence type="ECO:0000313" key="8">
    <source>
        <dbReference type="EMBL" id="RIB27695.1"/>
    </source>
</evidence>
<evidence type="ECO:0000313" key="9">
    <source>
        <dbReference type="Proteomes" id="UP000266673"/>
    </source>
</evidence>
<dbReference type="PRINTS" id="PR00385">
    <property type="entry name" value="P450"/>
</dbReference>
<accession>A0A397VYU6</accession>
<dbReference type="GO" id="GO:0005506">
    <property type="term" value="F:iron ion binding"/>
    <property type="evidence" value="ECO:0007669"/>
    <property type="project" value="InterPro"/>
</dbReference>
<feature type="transmembrane region" description="Helical" evidence="7">
    <location>
        <begin position="6"/>
        <end position="25"/>
    </location>
</feature>
<dbReference type="GO" id="GO:0016705">
    <property type="term" value="F:oxidoreductase activity, acting on paired donors, with incorporation or reduction of molecular oxygen"/>
    <property type="evidence" value="ECO:0007669"/>
    <property type="project" value="InterPro"/>
</dbReference>
<keyword evidence="6" id="KW-0560">Oxidoreductase</keyword>
<dbReference type="InterPro" id="IPR002401">
    <property type="entry name" value="Cyt_P450_E_grp-I"/>
</dbReference>
<evidence type="ECO:0000256" key="3">
    <source>
        <dbReference type="ARBA" id="ARBA00022723"/>
    </source>
</evidence>
<comment type="similarity">
    <text evidence="2 6">Belongs to the cytochrome P450 family.</text>
</comment>
<dbReference type="InterPro" id="IPR017972">
    <property type="entry name" value="Cyt_P450_CS"/>
</dbReference>
<keyword evidence="7" id="KW-0812">Transmembrane</keyword>
<evidence type="ECO:0000256" key="4">
    <source>
        <dbReference type="ARBA" id="ARBA00023004"/>
    </source>
</evidence>
<evidence type="ECO:0000256" key="7">
    <source>
        <dbReference type="SAM" id="Phobius"/>
    </source>
</evidence>
<evidence type="ECO:0000256" key="5">
    <source>
        <dbReference type="PIRSR" id="PIRSR602401-1"/>
    </source>
</evidence>
<sequence length="493" mass="56073">MNQYLILVLALFGYVLYKCYIYPLYLSPLRKIPGPPVGNFILGHYTTFLKNGLGDALTHLAKQYGGIVRYHDLLNKPHILIADSKLVQKILVNHPYDYVRSFVNGNVAKEMFGEGILLANGDSHKRQRKMMNPSFAFVNVKEMVPTFVQGGHKLKDIWMEQIGNKKEERITITTLIPKITLDIIGLVGFNYEFNSTTSDSELAQAYHLILDRSPSPLVVALFALIPFIMNLPIEINNRFFNSVKIINKISEQLVVEQKKSPIQGKDLLSLLVKSNEKLPADEQLTHNELVSQVMTLLIAGHETTSTALSWAFYFLAKHPDTQDRLRKELVDVFTDRDHVPTFDEIDHLKYLDCVLKETLRVSSPVPALIRYNLKDETMNGYLIPKNTPLIISTYAVHHDPSIWGDDADYFNPSRWLDSEIKSKVSNLNFLPFGAGPTNCLGMKMAQLEFKSILSIIIRNFEFKLVEGFTFENKTLVVIRPDPGIDLLVSKVDY</sequence>
<dbReference type="GO" id="GO:0020037">
    <property type="term" value="F:heme binding"/>
    <property type="evidence" value="ECO:0007669"/>
    <property type="project" value="InterPro"/>
</dbReference>
<dbReference type="Pfam" id="PF00067">
    <property type="entry name" value="p450"/>
    <property type="match status" value="1"/>
</dbReference>
<dbReference type="PANTHER" id="PTHR24305">
    <property type="entry name" value="CYTOCHROME P450"/>
    <property type="match status" value="1"/>
</dbReference>
<dbReference type="PROSITE" id="PS00086">
    <property type="entry name" value="CYTOCHROME_P450"/>
    <property type="match status" value="1"/>
</dbReference>
<proteinExistence type="inferred from homology"/>
<dbReference type="STRING" id="44941.A0A397VYU6"/>
<keyword evidence="5 6" id="KW-0349">Heme</keyword>
<gene>
    <name evidence="8" type="ORF">C2G38_2011943</name>
</gene>
<dbReference type="SUPFAM" id="SSF48264">
    <property type="entry name" value="Cytochrome P450"/>
    <property type="match status" value="1"/>
</dbReference>
<dbReference type="GO" id="GO:0004497">
    <property type="term" value="F:monooxygenase activity"/>
    <property type="evidence" value="ECO:0007669"/>
    <property type="project" value="UniProtKB-KW"/>
</dbReference>
<keyword evidence="9" id="KW-1185">Reference proteome</keyword>
<evidence type="ECO:0000256" key="1">
    <source>
        <dbReference type="ARBA" id="ARBA00001971"/>
    </source>
</evidence>
<dbReference type="Proteomes" id="UP000266673">
    <property type="component" value="Unassembled WGS sequence"/>
</dbReference>
<dbReference type="InterPro" id="IPR050121">
    <property type="entry name" value="Cytochrome_P450_monoxygenase"/>
</dbReference>
<dbReference type="PRINTS" id="PR00463">
    <property type="entry name" value="EP450I"/>
</dbReference>